<sequence length="191" mass="20892">MMDREDGGGGGGGGPTATPRPRKGMGLRTWLVVSESGQSRVEEVGKHVIMRRTGLPARDLMVLDPLLSYPSSILGLRSGFAAFHFFSSSFVHTTGERDEMEREDKAEATLSGPSQHTLRRRASISSNERKDDAPETSVVAGPKVLAFEFRALESCLESACGCLDSEVCVQFLLDKCYCIITYATRFLLQIL</sequence>
<reference evidence="2" key="1">
    <citation type="journal article" date="2023" name="Hortic. Res.">
        <title>A chromosome-level phased genome enabling allele-level studies in sweet orange: a case study on citrus Huanglongbing tolerance.</title>
        <authorList>
            <person name="Wu B."/>
            <person name="Yu Q."/>
            <person name="Deng Z."/>
            <person name="Duan Y."/>
            <person name="Luo F."/>
            <person name="Gmitter F. Jr."/>
        </authorList>
    </citation>
    <scope>NUCLEOTIDE SEQUENCE [LARGE SCALE GENOMIC DNA]</scope>
    <source>
        <strain evidence="2">cv. Valencia</strain>
    </source>
</reference>
<protein>
    <submittedName>
        <fullName evidence="1">Magnesium transporter MRS2-3</fullName>
    </submittedName>
</protein>
<dbReference type="Proteomes" id="UP000829398">
    <property type="component" value="Chromosome 7"/>
</dbReference>
<gene>
    <name evidence="1" type="ORF">KPL71_021334</name>
</gene>
<dbReference type="EMBL" id="CM039176">
    <property type="protein sequence ID" value="KAH9716079.1"/>
    <property type="molecule type" value="Genomic_DNA"/>
</dbReference>
<comment type="caution">
    <text evidence="1">The sequence shown here is derived from an EMBL/GenBank/DDBJ whole genome shotgun (WGS) entry which is preliminary data.</text>
</comment>
<proteinExistence type="predicted"/>
<evidence type="ECO:0000313" key="2">
    <source>
        <dbReference type="Proteomes" id="UP000829398"/>
    </source>
</evidence>
<evidence type="ECO:0000313" key="1">
    <source>
        <dbReference type="EMBL" id="KAH9716079.1"/>
    </source>
</evidence>
<organism evidence="1 2">
    <name type="scientific">Citrus sinensis</name>
    <name type="common">Sweet orange</name>
    <name type="synonym">Citrus aurantium var. sinensis</name>
    <dbReference type="NCBI Taxonomy" id="2711"/>
    <lineage>
        <taxon>Eukaryota</taxon>
        <taxon>Viridiplantae</taxon>
        <taxon>Streptophyta</taxon>
        <taxon>Embryophyta</taxon>
        <taxon>Tracheophyta</taxon>
        <taxon>Spermatophyta</taxon>
        <taxon>Magnoliopsida</taxon>
        <taxon>eudicotyledons</taxon>
        <taxon>Gunneridae</taxon>
        <taxon>Pentapetalae</taxon>
        <taxon>rosids</taxon>
        <taxon>malvids</taxon>
        <taxon>Sapindales</taxon>
        <taxon>Rutaceae</taxon>
        <taxon>Aurantioideae</taxon>
        <taxon>Citrus</taxon>
    </lineage>
</organism>
<name>A0ACB8JDW0_CITSI</name>
<keyword evidence="2" id="KW-1185">Reference proteome</keyword>
<accession>A0ACB8JDW0</accession>